<dbReference type="Proteomes" id="UP001233999">
    <property type="component" value="Unassembled WGS sequence"/>
</dbReference>
<evidence type="ECO:0000313" key="2">
    <source>
        <dbReference type="Proteomes" id="UP001233999"/>
    </source>
</evidence>
<feature type="non-terminal residue" evidence="1">
    <location>
        <position position="1"/>
    </location>
</feature>
<comment type="caution">
    <text evidence="1">The sequence shown here is derived from an EMBL/GenBank/DDBJ whole genome shotgun (WGS) entry which is preliminary data.</text>
</comment>
<protein>
    <submittedName>
        <fullName evidence="1">Uncharacterized protein</fullName>
    </submittedName>
</protein>
<keyword evidence="2" id="KW-1185">Reference proteome</keyword>
<proteinExistence type="predicted"/>
<evidence type="ECO:0000313" key="1">
    <source>
        <dbReference type="EMBL" id="KAJ9583980.1"/>
    </source>
</evidence>
<accession>A0AAD7ZP28</accession>
<name>A0AAD7ZP28_DIPPU</name>
<dbReference type="AlphaFoldDB" id="A0AAD7ZP28"/>
<feature type="non-terminal residue" evidence="1">
    <location>
        <position position="80"/>
    </location>
</feature>
<reference evidence="1" key="1">
    <citation type="journal article" date="2023" name="IScience">
        <title>Live-bearing cockroach genome reveals convergent evolutionary mechanisms linked to viviparity in insects and beyond.</title>
        <authorList>
            <person name="Fouks B."/>
            <person name="Harrison M.C."/>
            <person name="Mikhailova A.A."/>
            <person name="Marchal E."/>
            <person name="English S."/>
            <person name="Carruthers M."/>
            <person name="Jennings E.C."/>
            <person name="Chiamaka E.L."/>
            <person name="Frigard R.A."/>
            <person name="Pippel M."/>
            <person name="Attardo G.M."/>
            <person name="Benoit J.B."/>
            <person name="Bornberg-Bauer E."/>
            <person name="Tobe S.S."/>
        </authorList>
    </citation>
    <scope>NUCLEOTIDE SEQUENCE</scope>
    <source>
        <strain evidence="1">Stay&amp;Tobe</strain>
    </source>
</reference>
<sequence length="80" mass="9592">FFFTSFQSPAFPTHFCHRWPKQMHNHILDRDASSLLSLPLVLELVSLLSFDKMRRQLTLEQRIYVYRQSTILSNSVIFYK</sequence>
<dbReference type="EMBL" id="JASPKZ010007487">
    <property type="protein sequence ID" value="KAJ9583980.1"/>
    <property type="molecule type" value="Genomic_DNA"/>
</dbReference>
<reference evidence="1" key="2">
    <citation type="submission" date="2023-05" db="EMBL/GenBank/DDBJ databases">
        <authorList>
            <person name="Fouks B."/>
        </authorList>
    </citation>
    <scope>NUCLEOTIDE SEQUENCE</scope>
    <source>
        <strain evidence="1">Stay&amp;Tobe</strain>
        <tissue evidence="1">Testes</tissue>
    </source>
</reference>
<gene>
    <name evidence="1" type="ORF">L9F63_021672</name>
</gene>
<organism evidence="1 2">
    <name type="scientific">Diploptera punctata</name>
    <name type="common">Pacific beetle cockroach</name>
    <dbReference type="NCBI Taxonomy" id="6984"/>
    <lineage>
        <taxon>Eukaryota</taxon>
        <taxon>Metazoa</taxon>
        <taxon>Ecdysozoa</taxon>
        <taxon>Arthropoda</taxon>
        <taxon>Hexapoda</taxon>
        <taxon>Insecta</taxon>
        <taxon>Pterygota</taxon>
        <taxon>Neoptera</taxon>
        <taxon>Polyneoptera</taxon>
        <taxon>Dictyoptera</taxon>
        <taxon>Blattodea</taxon>
        <taxon>Blaberoidea</taxon>
        <taxon>Blaberidae</taxon>
        <taxon>Diplopterinae</taxon>
        <taxon>Diploptera</taxon>
    </lineage>
</organism>